<dbReference type="VEuPathDB" id="FungiDB:C8Q69DRAFT_442696"/>
<gene>
    <name evidence="4" type="ORF">C8Q69DRAFT_442696</name>
</gene>
<feature type="domain" description="DRBM" evidence="3">
    <location>
        <begin position="166"/>
        <end position="233"/>
    </location>
</feature>
<dbReference type="AlphaFoldDB" id="A0A443I3A6"/>
<proteinExistence type="predicted"/>
<dbReference type="Proteomes" id="UP000283841">
    <property type="component" value="Unassembled WGS sequence"/>
</dbReference>
<dbReference type="RefSeq" id="XP_028488187.1">
    <property type="nucleotide sequence ID" value="XM_028628867.1"/>
</dbReference>
<dbReference type="Pfam" id="PF00035">
    <property type="entry name" value="dsrm"/>
    <property type="match status" value="1"/>
</dbReference>
<dbReference type="SMART" id="SM00358">
    <property type="entry name" value="DSRM"/>
    <property type="match status" value="1"/>
</dbReference>
<accession>A0A443I3A6</accession>
<evidence type="ECO:0000256" key="2">
    <source>
        <dbReference type="SAM" id="MobiDB-lite"/>
    </source>
</evidence>
<dbReference type="Gene3D" id="3.30.160.20">
    <property type="match status" value="1"/>
</dbReference>
<keyword evidence="5" id="KW-1185">Reference proteome</keyword>
<evidence type="ECO:0000256" key="1">
    <source>
        <dbReference type="PROSITE-ProRule" id="PRU00266"/>
    </source>
</evidence>
<dbReference type="GO" id="GO:0003723">
    <property type="term" value="F:RNA binding"/>
    <property type="evidence" value="ECO:0007669"/>
    <property type="project" value="UniProtKB-UniRule"/>
</dbReference>
<evidence type="ECO:0000259" key="3">
    <source>
        <dbReference type="PROSITE" id="PS50137"/>
    </source>
</evidence>
<feature type="compositionally biased region" description="Low complexity" evidence="2">
    <location>
        <begin position="134"/>
        <end position="144"/>
    </location>
</feature>
<sequence>MSPHSENNSSVAERDKWLGQEIFRFSLAKEFVQYLPAKVPSNEYDNLFAKCLECYQYRSACEDPDICGESFPSGYRAEEREYQDILFSYIGSIGSTEPDVLARLHKYIPFAHDWKASKSDQGPGGKVPSRPVERTLTQLPTTRRLWGESGQDVTDSRDRQLDRIARYTSLLYEQGQMICAMPEYEEQGQFSSTGLPWFSATVRFRGVEGHGSGPNKKIARHAASKDACDKLGIS</sequence>
<evidence type="ECO:0000313" key="4">
    <source>
        <dbReference type="EMBL" id="RWQ98542.1"/>
    </source>
</evidence>
<evidence type="ECO:0000313" key="5">
    <source>
        <dbReference type="Proteomes" id="UP000283841"/>
    </source>
</evidence>
<name>A0A443I3A6_BYSSP</name>
<keyword evidence="1" id="KW-0694">RNA-binding</keyword>
<protein>
    <recommendedName>
        <fullName evidence="3">DRBM domain-containing protein</fullName>
    </recommendedName>
</protein>
<dbReference type="GeneID" id="39598144"/>
<comment type="caution">
    <text evidence="4">The sequence shown here is derived from an EMBL/GenBank/DDBJ whole genome shotgun (WGS) entry which is preliminary data.</text>
</comment>
<dbReference type="InterPro" id="IPR014720">
    <property type="entry name" value="dsRBD_dom"/>
</dbReference>
<feature type="region of interest" description="Disordered" evidence="2">
    <location>
        <begin position="117"/>
        <end position="153"/>
    </location>
</feature>
<dbReference type="CDD" id="cd00048">
    <property type="entry name" value="DSRM_SF"/>
    <property type="match status" value="1"/>
</dbReference>
<dbReference type="SUPFAM" id="SSF54768">
    <property type="entry name" value="dsRNA-binding domain-like"/>
    <property type="match status" value="1"/>
</dbReference>
<dbReference type="EMBL" id="RCNU01000002">
    <property type="protein sequence ID" value="RWQ98542.1"/>
    <property type="molecule type" value="Genomic_DNA"/>
</dbReference>
<dbReference type="PROSITE" id="PS50137">
    <property type="entry name" value="DS_RBD"/>
    <property type="match status" value="1"/>
</dbReference>
<reference evidence="4 5" key="1">
    <citation type="journal article" date="2018" name="Front. Microbiol.">
        <title>Genomic and genetic insights into a cosmopolitan fungus, Paecilomyces variotii (Eurotiales).</title>
        <authorList>
            <person name="Urquhart A.S."/>
            <person name="Mondo S.J."/>
            <person name="Makela M.R."/>
            <person name="Hane J.K."/>
            <person name="Wiebenga A."/>
            <person name="He G."/>
            <person name="Mihaltcheva S."/>
            <person name="Pangilinan J."/>
            <person name="Lipzen A."/>
            <person name="Barry K."/>
            <person name="de Vries R.P."/>
            <person name="Grigoriev I.V."/>
            <person name="Idnurm A."/>
        </authorList>
    </citation>
    <scope>NUCLEOTIDE SEQUENCE [LARGE SCALE GENOMIC DNA]</scope>
    <source>
        <strain evidence="4 5">CBS 101075</strain>
    </source>
</reference>
<organism evidence="4 5">
    <name type="scientific">Byssochlamys spectabilis</name>
    <name type="common">Paecilomyces variotii</name>
    <dbReference type="NCBI Taxonomy" id="264951"/>
    <lineage>
        <taxon>Eukaryota</taxon>
        <taxon>Fungi</taxon>
        <taxon>Dikarya</taxon>
        <taxon>Ascomycota</taxon>
        <taxon>Pezizomycotina</taxon>
        <taxon>Eurotiomycetes</taxon>
        <taxon>Eurotiomycetidae</taxon>
        <taxon>Eurotiales</taxon>
        <taxon>Thermoascaceae</taxon>
        <taxon>Paecilomyces</taxon>
    </lineage>
</organism>